<name>A0A926D022_9FIRM</name>
<dbReference type="GO" id="GO:0000166">
    <property type="term" value="F:nucleotide binding"/>
    <property type="evidence" value="ECO:0007669"/>
    <property type="project" value="InterPro"/>
</dbReference>
<gene>
    <name evidence="4" type="ORF">H8699_06645</name>
</gene>
<dbReference type="RefSeq" id="WP_249284990.1">
    <property type="nucleotide sequence ID" value="NZ_JACRSO010000002.1"/>
</dbReference>
<dbReference type="Pfam" id="PF22725">
    <property type="entry name" value="GFO_IDH_MocA_C3"/>
    <property type="match status" value="1"/>
</dbReference>
<dbReference type="InterPro" id="IPR055170">
    <property type="entry name" value="GFO_IDH_MocA-like_dom"/>
</dbReference>
<dbReference type="InterPro" id="IPR050463">
    <property type="entry name" value="Gfo/Idh/MocA_oxidrdct_glycsds"/>
</dbReference>
<organism evidence="4 5">
    <name type="scientific">Luoshenia tenuis</name>
    <dbReference type="NCBI Taxonomy" id="2763654"/>
    <lineage>
        <taxon>Bacteria</taxon>
        <taxon>Bacillati</taxon>
        <taxon>Bacillota</taxon>
        <taxon>Clostridia</taxon>
        <taxon>Christensenellales</taxon>
        <taxon>Christensenellaceae</taxon>
        <taxon>Luoshenia</taxon>
    </lineage>
</organism>
<protein>
    <submittedName>
        <fullName evidence="4">Gfo/Idh/MocA family oxidoreductase</fullName>
    </submittedName>
</protein>
<dbReference type="EMBL" id="JACRSO010000002">
    <property type="protein sequence ID" value="MBC8529102.1"/>
    <property type="molecule type" value="Genomic_DNA"/>
</dbReference>
<evidence type="ECO:0000313" key="5">
    <source>
        <dbReference type="Proteomes" id="UP000654279"/>
    </source>
</evidence>
<feature type="domain" description="Gfo/Idh/MocA-like oxidoreductase N-terminal" evidence="2">
    <location>
        <begin position="4"/>
        <end position="130"/>
    </location>
</feature>
<proteinExistence type="predicted"/>
<dbReference type="InterPro" id="IPR000683">
    <property type="entry name" value="Gfo/Idh/MocA-like_OxRdtase_N"/>
</dbReference>
<dbReference type="SUPFAM" id="SSF55347">
    <property type="entry name" value="Glyceraldehyde-3-phosphate dehydrogenase-like, C-terminal domain"/>
    <property type="match status" value="1"/>
</dbReference>
<keyword evidence="1" id="KW-0560">Oxidoreductase</keyword>
<evidence type="ECO:0000313" key="4">
    <source>
        <dbReference type="EMBL" id="MBC8529102.1"/>
    </source>
</evidence>
<dbReference type="Gene3D" id="3.40.50.720">
    <property type="entry name" value="NAD(P)-binding Rossmann-like Domain"/>
    <property type="match status" value="1"/>
</dbReference>
<dbReference type="GO" id="GO:0016491">
    <property type="term" value="F:oxidoreductase activity"/>
    <property type="evidence" value="ECO:0007669"/>
    <property type="project" value="UniProtKB-KW"/>
</dbReference>
<evidence type="ECO:0000259" key="2">
    <source>
        <dbReference type="Pfam" id="PF01408"/>
    </source>
</evidence>
<dbReference type="Proteomes" id="UP000654279">
    <property type="component" value="Unassembled WGS sequence"/>
</dbReference>
<dbReference type="PANTHER" id="PTHR43818:SF11">
    <property type="entry name" value="BCDNA.GH03377"/>
    <property type="match status" value="1"/>
</dbReference>
<dbReference type="SUPFAM" id="SSF51735">
    <property type="entry name" value="NAD(P)-binding Rossmann-fold domains"/>
    <property type="match status" value="1"/>
</dbReference>
<dbReference type="AlphaFoldDB" id="A0A926D022"/>
<keyword evidence="5" id="KW-1185">Reference proteome</keyword>
<dbReference type="Gene3D" id="3.30.360.10">
    <property type="entry name" value="Dihydrodipicolinate Reductase, domain 2"/>
    <property type="match status" value="1"/>
</dbReference>
<accession>A0A926D022</accession>
<sequence>MQTIGVGIIGFGFMGKAHTYGHLNMPLFYNNLPFQTKLVGVCDPVLSLAQDAKARVGFEFATDDYKALLAREDIDAVHICTPNALHVPILIDAVNAGKHVYVDKPLAVSAQQADEACKALEGKDVIHQMAFHNRFFPASMRARQLIADGALGDILTFRAAYFTAGGANPTGAMGWRQRSALSGGGAIQDLGSHAIDLLLWLCGLKAERLISETFTPNPVRQDENGNPVQVTEDHSNMILRLENGATGTVEASRLRTGFDDMTRIEIHGTKGAIVLDLTENDYLQFYDNTLPDSPMGGLKGFTSIYAAQRFDAPGGSFPNAKQSIGWLRAHAHCVYSFYNSVYTHTPATPSVFDGAKIQHILDTAYRSAQAHTWLDIE</sequence>
<dbReference type="Pfam" id="PF01408">
    <property type="entry name" value="GFO_IDH_MocA"/>
    <property type="match status" value="1"/>
</dbReference>
<feature type="domain" description="GFO/IDH/MocA-like oxidoreductase" evidence="3">
    <location>
        <begin position="141"/>
        <end position="273"/>
    </location>
</feature>
<dbReference type="PANTHER" id="PTHR43818">
    <property type="entry name" value="BCDNA.GH03377"/>
    <property type="match status" value="1"/>
</dbReference>
<dbReference type="InterPro" id="IPR036291">
    <property type="entry name" value="NAD(P)-bd_dom_sf"/>
</dbReference>
<comment type="caution">
    <text evidence="4">The sequence shown here is derived from an EMBL/GenBank/DDBJ whole genome shotgun (WGS) entry which is preliminary data.</text>
</comment>
<evidence type="ECO:0000256" key="1">
    <source>
        <dbReference type="ARBA" id="ARBA00023002"/>
    </source>
</evidence>
<reference evidence="4" key="1">
    <citation type="submission" date="2020-08" db="EMBL/GenBank/DDBJ databases">
        <title>Genome public.</title>
        <authorList>
            <person name="Liu C."/>
            <person name="Sun Q."/>
        </authorList>
    </citation>
    <scope>NUCLEOTIDE SEQUENCE</scope>
    <source>
        <strain evidence="4">NSJ-44</strain>
    </source>
</reference>
<evidence type="ECO:0000259" key="3">
    <source>
        <dbReference type="Pfam" id="PF22725"/>
    </source>
</evidence>